<dbReference type="SUPFAM" id="SSF53041">
    <property type="entry name" value="Resolvase-like"/>
    <property type="match status" value="1"/>
</dbReference>
<proteinExistence type="predicted"/>
<dbReference type="PANTHER" id="PTHR30461:SF2">
    <property type="entry name" value="SERINE RECOMBINASE PINE-RELATED"/>
    <property type="match status" value="1"/>
</dbReference>
<accession>A0ABU5UJP3</accession>
<evidence type="ECO:0000313" key="4">
    <source>
        <dbReference type="EMBL" id="MEA5583745.1"/>
    </source>
</evidence>
<dbReference type="RefSeq" id="WP_323198041.1">
    <property type="nucleotide sequence ID" value="NZ_JAYGHG010000062.1"/>
</dbReference>
<dbReference type="InterPro" id="IPR050639">
    <property type="entry name" value="SSR_resolvase"/>
</dbReference>
<keyword evidence="5" id="KW-1185">Reference proteome</keyword>
<dbReference type="Pfam" id="PF00239">
    <property type="entry name" value="Resolvase"/>
    <property type="match status" value="1"/>
</dbReference>
<dbReference type="Gene3D" id="3.40.50.1390">
    <property type="entry name" value="Resolvase, N-terminal catalytic domain"/>
    <property type="match status" value="1"/>
</dbReference>
<dbReference type="PROSITE" id="PS51736">
    <property type="entry name" value="RECOMBINASES_3"/>
    <property type="match status" value="1"/>
</dbReference>
<comment type="caution">
    <text evidence="4">The sequence shown here is derived from an EMBL/GenBank/DDBJ whole genome shotgun (WGS) entry which is preliminary data.</text>
</comment>
<keyword evidence="2" id="KW-0233">DNA recombination</keyword>
<dbReference type="Proteomes" id="UP001302120">
    <property type="component" value="Unassembled WGS sequence"/>
</dbReference>
<dbReference type="EMBL" id="JAYGHG010000062">
    <property type="protein sequence ID" value="MEA5583745.1"/>
    <property type="molecule type" value="Genomic_DNA"/>
</dbReference>
<evidence type="ECO:0000256" key="2">
    <source>
        <dbReference type="ARBA" id="ARBA00023172"/>
    </source>
</evidence>
<name>A0ABU5UJP3_9CYAN</name>
<organism evidence="4 5">
    <name type="scientific">Nodularia harveyana UHCC-0300</name>
    <dbReference type="NCBI Taxonomy" id="2974287"/>
    <lineage>
        <taxon>Bacteria</taxon>
        <taxon>Bacillati</taxon>
        <taxon>Cyanobacteriota</taxon>
        <taxon>Cyanophyceae</taxon>
        <taxon>Nostocales</taxon>
        <taxon>Nodulariaceae</taxon>
        <taxon>Nodularia</taxon>
    </lineage>
</organism>
<keyword evidence="1" id="KW-0238">DNA-binding</keyword>
<dbReference type="PANTHER" id="PTHR30461">
    <property type="entry name" value="DNA-INVERTASE FROM LAMBDOID PROPHAGE"/>
    <property type="match status" value="1"/>
</dbReference>
<evidence type="ECO:0000256" key="1">
    <source>
        <dbReference type="ARBA" id="ARBA00023125"/>
    </source>
</evidence>
<dbReference type="CDD" id="cd00338">
    <property type="entry name" value="Ser_Recombinase"/>
    <property type="match status" value="1"/>
</dbReference>
<evidence type="ECO:0000259" key="3">
    <source>
        <dbReference type="PROSITE" id="PS51736"/>
    </source>
</evidence>
<dbReference type="InterPro" id="IPR006119">
    <property type="entry name" value="Resolv_N"/>
</dbReference>
<reference evidence="4 5" key="1">
    <citation type="submission" date="2023-12" db="EMBL/GenBank/DDBJ databases">
        <title>Baltic Sea Cyanobacteria.</title>
        <authorList>
            <person name="Delbaje E."/>
            <person name="Fewer D.P."/>
            <person name="Shishido T.K."/>
        </authorList>
    </citation>
    <scope>NUCLEOTIDE SEQUENCE [LARGE SCALE GENOMIC DNA]</scope>
    <source>
        <strain evidence="4 5">UHCC-0300</strain>
    </source>
</reference>
<sequence length="227" mass="24854">MARAKANIKAVVIYTRVSTDEQGKSGLGLDAQLDACRKLANFEGLEIIGEYQDVCSGKSDPMVRDGFKTAIDTAIQFGAKLLISKLDRLSRDVFYVSSFTNGFMIKNCPKLIIAENPNASEFEINLRASLAQEERRLISERTKAALAVKKAQGCNLGQAGRQSHSDKAQEATEAAIIRAQELREQGLSLDKVCTILNTEGYTTSRGSQWSKQALNKRLKANPQPVTA</sequence>
<dbReference type="InterPro" id="IPR036162">
    <property type="entry name" value="Resolvase-like_N_sf"/>
</dbReference>
<evidence type="ECO:0000313" key="5">
    <source>
        <dbReference type="Proteomes" id="UP001302120"/>
    </source>
</evidence>
<gene>
    <name evidence="4" type="ORF">VB620_20685</name>
</gene>
<feature type="domain" description="Resolvase/invertase-type recombinase catalytic" evidence="3">
    <location>
        <begin position="10"/>
        <end position="153"/>
    </location>
</feature>
<dbReference type="SMART" id="SM00857">
    <property type="entry name" value="Resolvase"/>
    <property type="match status" value="1"/>
</dbReference>
<protein>
    <submittedName>
        <fullName evidence="4">Recombinase family protein</fullName>
    </submittedName>
</protein>